<evidence type="ECO:0000256" key="1">
    <source>
        <dbReference type="SAM" id="Phobius"/>
    </source>
</evidence>
<protein>
    <submittedName>
        <fullName evidence="2">Uncharacterized protein</fullName>
    </submittedName>
</protein>
<keyword evidence="1" id="KW-0472">Membrane</keyword>
<name>A0A318TFS9_9BRAD</name>
<evidence type="ECO:0000313" key="3">
    <source>
        <dbReference type="Proteomes" id="UP000248148"/>
    </source>
</evidence>
<dbReference type="AlphaFoldDB" id="A0A318TFS9"/>
<evidence type="ECO:0000313" key="2">
    <source>
        <dbReference type="EMBL" id="PYF03526.1"/>
    </source>
</evidence>
<accession>A0A318TFS9</accession>
<dbReference type="EMBL" id="QJTI01000006">
    <property type="protein sequence ID" value="PYF03526.1"/>
    <property type="molecule type" value="Genomic_DNA"/>
</dbReference>
<sequence length="45" mass="5071">MMAFEILLLSAAAVSTVVILFSVVIVGDIQDHATRRQSYRRQVKH</sequence>
<keyword evidence="3" id="KW-1185">Reference proteome</keyword>
<proteinExistence type="predicted"/>
<reference evidence="2 3" key="1">
    <citation type="submission" date="2018-06" db="EMBL/GenBank/DDBJ databases">
        <title>Genomic Encyclopedia of Archaeal and Bacterial Type Strains, Phase II (KMG-II): from individual species to whole genera.</title>
        <authorList>
            <person name="Goeker M."/>
        </authorList>
    </citation>
    <scope>NUCLEOTIDE SEQUENCE [LARGE SCALE GENOMIC DNA]</scope>
    <source>
        <strain evidence="2 3">JCM 11668</strain>
    </source>
</reference>
<dbReference type="Proteomes" id="UP000248148">
    <property type="component" value="Unassembled WGS sequence"/>
</dbReference>
<organism evidence="2 3">
    <name type="scientific">Rhodopseudomonas faecalis</name>
    <dbReference type="NCBI Taxonomy" id="99655"/>
    <lineage>
        <taxon>Bacteria</taxon>
        <taxon>Pseudomonadati</taxon>
        <taxon>Pseudomonadota</taxon>
        <taxon>Alphaproteobacteria</taxon>
        <taxon>Hyphomicrobiales</taxon>
        <taxon>Nitrobacteraceae</taxon>
        <taxon>Rhodopseudomonas</taxon>
    </lineage>
</organism>
<comment type="caution">
    <text evidence="2">The sequence shown here is derived from an EMBL/GenBank/DDBJ whole genome shotgun (WGS) entry which is preliminary data.</text>
</comment>
<keyword evidence="1" id="KW-1133">Transmembrane helix</keyword>
<keyword evidence="1" id="KW-0812">Transmembrane</keyword>
<gene>
    <name evidence="2" type="ORF">BJ122_10617</name>
</gene>
<feature type="transmembrane region" description="Helical" evidence="1">
    <location>
        <begin position="6"/>
        <end position="27"/>
    </location>
</feature>